<feature type="domain" description="YcgL" evidence="2">
    <location>
        <begin position="4"/>
        <end position="91"/>
    </location>
</feature>
<dbReference type="STRING" id="377629.TERTU_2738"/>
<proteinExistence type="inferred from homology"/>
<evidence type="ECO:0000313" key="3">
    <source>
        <dbReference type="EMBL" id="ACR11747.1"/>
    </source>
</evidence>
<dbReference type="OrthoDB" id="7062382at2"/>
<name>C5BMI7_TERTT</name>
<dbReference type="PANTHER" id="PTHR38109">
    <property type="entry name" value="PROTEIN YCGL"/>
    <property type="match status" value="1"/>
</dbReference>
<dbReference type="Pfam" id="PF05166">
    <property type="entry name" value="YcgL"/>
    <property type="match status" value="1"/>
</dbReference>
<dbReference type="EMBL" id="CP001614">
    <property type="protein sequence ID" value="ACR11747.1"/>
    <property type="molecule type" value="Genomic_DNA"/>
</dbReference>
<dbReference type="InterPro" id="IPR038068">
    <property type="entry name" value="YcgL-like_sf"/>
</dbReference>
<dbReference type="GeneID" id="58410198"/>
<dbReference type="Gene3D" id="3.10.510.20">
    <property type="entry name" value="YcgL domain"/>
    <property type="match status" value="1"/>
</dbReference>
<organism evidence="3 4">
    <name type="scientific">Teredinibacter turnerae (strain ATCC 39867 / T7901)</name>
    <dbReference type="NCBI Taxonomy" id="377629"/>
    <lineage>
        <taxon>Bacteria</taxon>
        <taxon>Pseudomonadati</taxon>
        <taxon>Pseudomonadota</taxon>
        <taxon>Gammaproteobacteria</taxon>
        <taxon>Cellvibrionales</taxon>
        <taxon>Cellvibrionaceae</taxon>
        <taxon>Teredinibacter</taxon>
    </lineage>
</organism>
<evidence type="ECO:0000259" key="2">
    <source>
        <dbReference type="PROSITE" id="PS51648"/>
    </source>
</evidence>
<accession>C5BMI7</accession>
<sequence>MSKLIVDIYRSARKEGMYLYVRKGYDLEQLPAALLSQFGRAEHAMGMLLTAQKKLARADAQAVMAAIEAQNFYLQMPPAASAEDDYMQQIPNSKL</sequence>
<dbReference type="RefSeq" id="WP_015817858.1">
    <property type="nucleotide sequence ID" value="NC_012997.1"/>
</dbReference>
<dbReference type="HAMAP" id="MF_01866">
    <property type="entry name" value="UPF0745"/>
    <property type="match status" value="1"/>
</dbReference>
<dbReference type="PANTHER" id="PTHR38109:SF1">
    <property type="entry name" value="PROTEIN YCGL"/>
    <property type="match status" value="1"/>
</dbReference>
<dbReference type="SUPFAM" id="SSF160191">
    <property type="entry name" value="YcgL-like"/>
    <property type="match status" value="1"/>
</dbReference>
<protein>
    <recommendedName>
        <fullName evidence="1">YcgL domain-containing protein TERTU_2738</fullName>
    </recommendedName>
</protein>
<gene>
    <name evidence="3" type="ordered locus">TERTU_2738</name>
</gene>
<dbReference type="PROSITE" id="PS51648">
    <property type="entry name" value="YCGL"/>
    <property type="match status" value="1"/>
</dbReference>
<evidence type="ECO:0000313" key="4">
    <source>
        <dbReference type="Proteomes" id="UP000009080"/>
    </source>
</evidence>
<dbReference type="AlphaFoldDB" id="C5BMI7"/>
<dbReference type="KEGG" id="ttu:TERTU_2738"/>
<dbReference type="eggNOG" id="COG3100">
    <property type="taxonomic scope" value="Bacteria"/>
</dbReference>
<dbReference type="InterPro" id="IPR027354">
    <property type="entry name" value="YcgL_dom"/>
</dbReference>
<dbReference type="Proteomes" id="UP000009080">
    <property type="component" value="Chromosome"/>
</dbReference>
<keyword evidence="4" id="KW-1185">Reference proteome</keyword>
<reference evidence="3 4" key="1">
    <citation type="journal article" date="2009" name="PLoS ONE">
        <title>The complete genome of Teredinibacter turnerae T7901: an intracellular endosymbiont of marine wood-boring bivalves (shipworms).</title>
        <authorList>
            <person name="Yang J.C."/>
            <person name="Madupu R."/>
            <person name="Durkin A.S."/>
            <person name="Ekborg N.A."/>
            <person name="Pedamallu C.S."/>
            <person name="Hostetler J.B."/>
            <person name="Radune D."/>
            <person name="Toms B.S."/>
            <person name="Henrissat B."/>
            <person name="Coutinho P.M."/>
            <person name="Schwarz S."/>
            <person name="Field L."/>
            <person name="Trindade-Silva A.E."/>
            <person name="Soares C.A.G."/>
            <person name="Elshahawi S."/>
            <person name="Hanora A."/>
            <person name="Schmidt E.W."/>
            <person name="Haygood M.G."/>
            <person name="Posfai J."/>
            <person name="Benner J."/>
            <person name="Madinger C."/>
            <person name="Nove J."/>
            <person name="Anton B."/>
            <person name="Chaudhary K."/>
            <person name="Foster J."/>
            <person name="Holman A."/>
            <person name="Kumar S."/>
            <person name="Lessard P.A."/>
            <person name="Luyten Y.A."/>
            <person name="Slatko B."/>
            <person name="Wood N."/>
            <person name="Wu B."/>
            <person name="Teplitski M."/>
            <person name="Mougous J.D."/>
            <person name="Ward N."/>
            <person name="Eisen J.A."/>
            <person name="Badger J.H."/>
            <person name="Distel D.L."/>
        </authorList>
    </citation>
    <scope>NUCLEOTIDE SEQUENCE [LARGE SCALE GENOMIC DNA]</scope>
    <source>
        <strain evidence="4">ATCC 39867 / T7901</strain>
    </source>
</reference>
<dbReference type="HOGENOM" id="CLU_155118_2_0_6"/>
<evidence type="ECO:0000256" key="1">
    <source>
        <dbReference type="HAMAP-Rule" id="MF_01866"/>
    </source>
</evidence>